<accession>A0ABW6A067</accession>
<reference evidence="5" key="1">
    <citation type="journal article" date="2019" name="Int. J. Syst. Evol. Microbiol.">
        <title>The Global Catalogue of Microorganisms (GCM) 10K type strain sequencing project: providing services to taxonomists for standard genome sequencing and annotation.</title>
        <authorList>
            <consortium name="The Broad Institute Genomics Platform"/>
            <consortium name="The Broad Institute Genome Sequencing Center for Infectious Disease"/>
            <person name="Wu L."/>
            <person name="Ma J."/>
        </authorList>
    </citation>
    <scope>NUCLEOTIDE SEQUENCE [LARGE SCALE GENOMIC DNA]</scope>
    <source>
        <strain evidence="5">KCTC 23299</strain>
    </source>
</reference>
<dbReference type="Proteomes" id="UP001597511">
    <property type="component" value="Unassembled WGS sequence"/>
</dbReference>
<dbReference type="Pfam" id="PF04336">
    <property type="entry name" value="ACP_PD"/>
    <property type="match status" value="1"/>
</dbReference>
<name>A0ABW6A067_9BACT</name>
<evidence type="ECO:0000313" key="5">
    <source>
        <dbReference type="Proteomes" id="UP001597511"/>
    </source>
</evidence>
<gene>
    <name evidence="4" type="ORF">ACFS6H_03060</name>
</gene>
<keyword evidence="5" id="KW-1185">Reference proteome</keyword>
<evidence type="ECO:0000256" key="3">
    <source>
        <dbReference type="ARBA" id="ARBA00023098"/>
    </source>
</evidence>
<proteinExistence type="predicted"/>
<dbReference type="PANTHER" id="PTHR38764">
    <property type="entry name" value="ACYL CARRIER PROTEIN PHOSPHODIESTERASE"/>
    <property type="match status" value="1"/>
</dbReference>
<evidence type="ECO:0000256" key="2">
    <source>
        <dbReference type="ARBA" id="ARBA00022801"/>
    </source>
</evidence>
<comment type="caution">
    <text evidence="4">The sequence shown here is derived from an EMBL/GenBank/DDBJ whole genome shotgun (WGS) entry which is preliminary data.</text>
</comment>
<evidence type="ECO:0000256" key="1">
    <source>
        <dbReference type="ARBA" id="ARBA00022516"/>
    </source>
</evidence>
<keyword evidence="2" id="KW-0378">Hydrolase</keyword>
<dbReference type="EMBL" id="JBHUOZ010000001">
    <property type="protein sequence ID" value="MFD2918674.1"/>
    <property type="molecule type" value="Genomic_DNA"/>
</dbReference>
<keyword evidence="1" id="KW-0444">Lipid biosynthesis</keyword>
<dbReference type="InterPro" id="IPR007431">
    <property type="entry name" value="ACP_PD"/>
</dbReference>
<keyword evidence="3" id="KW-0443">Lipid metabolism</keyword>
<evidence type="ECO:0000313" key="4">
    <source>
        <dbReference type="EMBL" id="MFD2918674.1"/>
    </source>
</evidence>
<dbReference type="PANTHER" id="PTHR38764:SF1">
    <property type="entry name" value="ACYL CARRIER PROTEIN PHOSPHODIESTERASE"/>
    <property type="match status" value="1"/>
</dbReference>
<organism evidence="4 5">
    <name type="scientific">Terrimonas rubra</name>
    <dbReference type="NCBI Taxonomy" id="1035890"/>
    <lineage>
        <taxon>Bacteria</taxon>
        <taxon>Pseudomonadati</taxon>
        <taxon>Bacteroidota</taxon>
        <taxon>Chitinophagia</taxon>
        <taxon>Chitinophagales</taxon>
        <taxon>Chitinophagaceae</taxon>
        <taxon>Terrimonas</taxon>
    </lineage>
</organism>
<dbReference type="PIRSF" id="PIRSF011489">
    <property type="entry name" value="DUF479"/>
    <property type="match status" value="1"/>
</dbReference>
<sequence>MNFLAHAYLSFGQPGLLVGNMISDFVKGKQQYDYPPGIREGIVLHRQIDQFTDEHPVTREAKAFFRPVYRLYSGAFIDVVYDHFLAADPNEFTDESLAGFAQQTYTTLQKHYAYLPMEFAGMLPYMRTHNWLYNYRTIEGISKSMAGLVRRSAYLNDSAPGVVILQNNYEALRSLYQVFWADVKAFVLEQQGLLPAS</sequence>
<protein>
    <submittedName>
        <fullName evidence="4">ACP phosphodiesterase</fullName>
    </submittedName>
</protein>
<dbReference type="RefSeq" id="WP_386095100.1">
    <property type="nucleotide sequence ID" value="NZ_JBHUOZ010000001.1"/>
</dbReference>